<evidence type="ECO:0000313" key="2">
    <source>
        <dbReference type="Proteomes" id="UP001597214"/>
    </source>
</evidence>
<accession>A0ABW4LLZ9</accession>
<gene>
    <name evidence="1" type="ORF">ACFSCX_06065</name>
</gene>
<protein>
    <recommendedName>
        <fullName evidence="3">CopG family transcriptional regulator</fullName>
    </recommendedName>
</protein>
<reference evidence="2" key="1">
    <citation type="journal article" date="2019" name="Int. J. Syst. Evol. Microbiol.">
        <title>The Global Catalogue of Microorganisms (GCM) 10K type strain sequencing project: providing services to taxonomists for standard genome sequencing and annotation.</title>
        <authorList>
            <consortium name="The Broad Institute Genomics Platform"/>
            <consortium name="The Broad Institute Genome Sequencing Center for Infectious Disease"/>
            <person name="Wu L."/>
            <person name="Ma J."/>
        </authorList>
    </citation>
    <scope>NUCLEOTIDE SEQUENCE [LARGE SCALE GENOMIC DNA]</scope>
    <source>
        <strain evidence="2">CCUG 49339</strain>
    </source>
</reference>
<name>A0ABW4LLZ9_9BACI</name>
<proteinExistence type="predicted"/>
<dbReference type="Proteomes" id="UP001597214">
    <property type="component" value="Unassembled WGS sequence"/>
</dbReference>
<dbReference type="EMBL" id="JBHUEM010000005">
    <property type="protein sequence ID" value="MFD1736126.1"/>
    <property type="molecule type" value="Genomic_DNA"/>
</dbReference>
<organism evidence="1 2">
    <name type="scientific">Bacillus salitolerans</name>
    <dbReference type="NCBI Taxonomy" id="1437434"/>
    <lineage>
        <taxon>Bacteria</taxon>
        <taxon>Bacillati</taxon>
        <taxon>Bacillota</taxon>
        <taxon>Bacilli</taxon>
        <taxon>Bacillales</taxon>
        <taxon>Bacillaceae</taxon>
        <taxon>Bacillus</taxon>
    </lineage>
</organism>
<evidence type="ECO:0000313" key="1">
    <source>
        <dbReference type="EMBL" id="MFD1736126.1"/>
    </source>
</evidence>
<keyword evidence="2" id="KW-1185">Reference proteome</keyword>
<evidence type="ECO:0008006" key="3">
    <source>
        <dbReference type="Google" id="ProtNLM"/>
    </source>
</evidence>
<comment type="caution">
    <text evidence="1">The sequence shown here is derived from an EMBL/GenBank/DDBJ whole genome shotgun (WGS) entry which is preliminary data.</text>
</comment>
<dbReference type="RefSeq" id="WP_377927272.1">
    <property type="nucleotide sequence ID" value="NZ_JBHUEM010000005.1"/>
</dbReference>
<sequence length="77" mass="9092">MSKQPKKRERKSVSFSMEDPIEKELFEYCEQSTMDFSPLCKAALREYMARAKRNMIRLEGGKIMLSPKDIENLITMR</sequence>